<dbReference type="GO" id="GO:0047617">
    <property type="term" value="F:fatty acyl-CoA hydrolase activity"/>
    <property type="evidence" value="ECO:0007669"/>
    <property type="project" value="TreeGrafter"/>
</dbReference>
<evidence type="ECO:0000313" key="8">
    <source>
        <dbReference type="Proteomes" id="UP000019375"/>
    </source>
</evidence>
<feature type="region of interest" description="Disordered" evidence="5">
    <location>
        <begin position="38"/>
        <end position="70"/>
    </location>
</feature>
<sequence>MQSSKVLNLMLPKRATPRVGSLIKPSSFRAVRPFYTKNSGLRENSKDNTPVNPTSEEDLASRPDANATTSTDNYEYKRVVRDAADKGFKATWLNALAERKRQLAQGKVIDSYSYSHVNSTDVVDKTRKDSFAFVVLPFRDDPIVADFYVNAAGRLRMGQLFQDLDSLASKIAYKHTSPVEPMIVTASVDRIYLLQNLNSIADVNVILSGSVIYTGRSSMEISISARALRRDLPKEITEENLLDDDLFMTASFTFVARNPETHKSMAINRLLPLNEKEWMDFRRAESRMAAKKLKAVSMDLEKNPPTKSESAIIHQLWAASKELAQVHNKPSNVLFMKDTNKKSTMFMQPQYRNRHSYMIFGGYLMRQTFELAYCCAASFSHAFPRFVSLDSLTFNTPVPVGTILDMDATVVYTEHLHVPNSKPKIAALTDAAIDGNTIFHFQPTPINQLSLHKGDFLSKPGTLIQVKVDTSVQEFASEDSRKSGSFIYSFYAPRDMDEKHIGKPGYATVVPESYSEMIEYIQGRRRAIETANYAKSLKELHIA</sequence>
<dbReference type="GO" id="GO:0006637">
    <property type="term" value="P:acyl-CoA metabolic process"/>
    <property type="evidence" value="ECO:0007669"/>
    <property type="project" value="TreeGrafter"/>
</dbReference>
<dbReference type="Proteomes" id="UP000019375">
    <property type="component" value="Unassembled WGS sequence"/>
</dbReference>
<dbReference type="PANTHER" id="PTHR12655">
    <property type="entry name" value="ACYL-COA THIOESTERASE"/>
    <property type="match status" value="1"/>
</dbReference>
<dbReference type="PROSITE" id="PS51770">
    <property type="entry name" value="HOTDOG_ACOT"/>
    <property type="match status" value="2"/>
</dbReference>
<feature type="compositionally biased region" description="Polar residues" evidence="5">
    <location>
        <begin position="38"/>
        <end position="54"/>
    </location>
</feature>
<dbReference type="InterPro" id="IPR029069">
    <property type="entry name" value="HotDog_dom_sf"/>
</dbReference>
<organism evidence="7 8">
    <name type="scientific">Zygosaccharomyces bailii (strain CLIB 213 / ATCC 58445 / CBS 680 / BCRC 21525 / NBRC 1098 / NCYC 1416 / NRRL Y-2227)</name>
    <dbReference type="NCBI Taxonomy" id="1333698"/>
    <lineage>
        <taxon>Eukaryota</taxon>
        <taxon>Fungi</taxon>
        <taxon>Dikarya</taxon>
        <taxon>Ascomycota</taxon>
        <taxon>Saccharomycotina</taxon>
        <taxon>Saccharomycetes</taxon>
        <taxon>Saccharomycetales</taxon>
        <taxon>Saccharomycetaceae</taxon>
        <taxon>Zygosaccharomyces</taxon>
    </lineage>
</organism>
<dbReference type="OrthoDB" id="331699at2759"/>
<feature type="domain" description="HotDog ACOT-type" evidence="6">
    <location>
        <begin position="134"/>
        <end position="260"/>
    </location>
</feature>
<evidence type="ECO:0000256" key="2">
    <source>
        <dbReference type="ARBA" id="ARBA00022737"/>
    </source>
</evidence>
<feature type="domain" description="HotDog ACOT-type" evidence="6">
    <location>
        <begin position="337"/>
        <end position="471"/>
    </location>
</feature>
<accession>A0A8J2T608</accession>
<dbReference type="InterPro" id="IPR033120">
    <property type="entry name" value="HOTDOG_ACOT"/>
</dbReference>
<gene>
    <name evidence="7" type="ORF">BN860_08042g</name>
</gene>
<evidence type="ECO:0000256" key="1">
    <source>
        <dbReference type="ARBA" id="ARBA00010458"/>
    </source>
</evidence>
<comment type="similarity">
    <text evidence="1">Belongs to the acyl coenzyme A hydrolase family.</text>
</comment>
<dbReference type="AlphaFoldDB" id="A0A8J2T608"/>
<keyword evidence="3" id="KW-0378">Hydrolase</keyword>
<keyword evidence="4" id="KW-0809">Transit peptide</keyword>
<dbReference type="SUPFAM" id="SSF54637">
    <property type="entry name" value="Thioesterase/thiol ester dehydrase-isomerase"/>
    <property type="match status" value="2"/>
</dbReference>
<dbReference type="EMBL" id="HG316457">
    <property type="protein sequence ID" value="CDF89595.1"/>
    <property type="molecule type" value="Genomic_DNA"/>
</dbReference>
<dbReference type="PANTHER" id="PTHR12655:SF0">
    <property type="entry name" value="ACYL-COENZYME A THIOESTERASE 9, MITOCHONDRIAL"/>
    <property type="match status" value="1"/>
</dbReference>
<keyword evidence="8" id="KW-1185">Reference proteome</keyword>
<reference evidence="8" key="1">
    <citation type="journal article" date="2013" name="Genome Announc.">
        <title>Genome sequence of the food spoilage yeast Zygosaccharomyces bailii CLIB 213(T).</title>
        <authorList>
            <person name="Galeote V."/>
            <person name="Bigey F."/>
            <person name="Devillers H."/>
            <person name="Neuveglise C."/>
            <person name="Dequin S."/>
        </authorList>
    </citation>
    <scope>NUCLEOTIDE SEQUENCE [LARGE SCALE GENOMIC DNA]</scope>
    <source>
        <strain evidence="8">CLIB 213 / ATCC 58445 / CBS 680 / CCRC 21525 / NBRC 1098 / NCYC 1416 / NRRL Y-2227</strain>
    </source>
</reference>
<name>A0A8J2T608_ZYGB2</name>
<dbReference type="CDD" id="cd03442">
    <property type="entry name" value="BFIT_BACH"/>
    <property type="match status" value="2"/>
</dbReference>
<evidence type="ECO:0000259" key="6">
    <source>
        <dbReference type="PROSITE" id="PS51770"/>
    </source>
</evidence>
<evidence type="ECO:0000256" key="3">
    <source>
        <dbReference type="ARBA" id="ARBA00022801"/>
    </source>
</evidence>
<protein>
    <submittedName>
        <fullName evidence="7">ZYBA0S04-08042g1_1</fullName>
    </submittedName>
</protein>
<dbReference type="Gene3D" id="3.10.129.10">
    <property type="entry name" value="Hotdog Thioesterase"/>
    <property type="match status" value="2"/>
</dbReference>
<proteinExistence type="inferred from homology"/>
<dbReference type="FunFam" id="3.10.129.10:FF:000032">
    <property type="entry name" value="Acyl-CoA thioester hydrolase"/>
    <property type="match status" value="1"/>
</dbReference>
<dbReference type="GO" id="GO:0005739">
    <property type="term" value="C:mitochondrion"/>
    <property type="evidence" value="ECO:0007669"/>
    <property type="project" value="TreeGrafter"/>
</dbReference>
<evidence type="ECO:0000313" key="7">
    <source>
        <dbReference type="EMBL" id="CDF89595.1"/>
    </source>
</evidence>
<keyword evidence="2" id="KW-0677">Repeat</keyword>
<evidence type="ECO:0000256" key="4">
    <source>
        <dbReference type="ARBA" id="ARBA00022946"/>
    </source>
</evidence>
<evidence type="ECO:0000256" key="5">
    <source>
        <dbReference type="SAM" id="MobiDB-lite"/>
    </source>
</evidence>